<evidence type="ECO:0000313" key="1">
    <source>
        <dbReference type="EMBL" id="EPY24610.1"/>
    </source>
</evidence>
<evidence type="ECO:0000313" key="2">
    <source>
        <dbReference type="EMBL" id="EPY36753.1"/>
    </source>
</evidence>
<proteinExistence type="predicted"/>
<reference evidence="2" key="2">
    <citation type="submission" date="2013-03" db="EMBL/GenBank/DDBJ databases">
        <authorList>
            <person name="Motta M.C.M."/>
            <person name="Martins A.C.A."/>
            <person name="Preta C.M.C.C."/>
            <person name="Silva R."/>
            <person name="de Souza S.S."/>
            <person name="Klein C.C."/>
            <person name="de Almeida L.G.P."/>
            <person name="Cunha O.L."/>
            <person name="Colabardini A.C."/>
            <person name="Lima B.A."/>
            <person name="Machado C.R."/>
            <person name="Soares C.M.A."/>
            <person name="de Menezes C.B.A."/>
            <person name="Bartolomeu D.C."/>
            <person name="Grisard E.C."/>
            <person name="Fantinatti-Garboggini F."/>
            <person name="Rodrigues-Luiz G.F."/>
            <person name="Wagner G."/>
            <person name="Goldman G.H."/>
            <person name="Fietto J.L.R."/>
            <person name="Ciapina L.P."/>
            <person name="Brocchi M."/>
            <person name="Elias M.C."/>
            <person name="Goldman M.H.S."/>
            <person name="Sagot M.-F."/>
            <person name="Pereira M."/>
            <person name="Stoco P.H."/>
            <person name="Teixeira S.M.R."/>
            <person name="de Mendonca-Neto R.P."/>
            <person name="Maciel T.E.F."/>
            <person name="Mendes T.A.O."/>
            <person name="Urmenyi T.P."/>
            <person name="Teixeira M.M.G."/>
            <person name="de Camargo E.F.P."/>
            <person name="de Sousa W."/>
            <person name="Schenkman S."/>
            <person name="de Vasconcelos A.T.R."/>
        </authorList>
    </citation>
    <scope>NUCLEOTIDE SEQUENCE</scope>
</reference>
<name>S9V7D8_9TRYP</name>
<protein>
    <submittedName>
        <fullName evidence="2">Uncharacterized protein</fullName>
    </submittedName>
</protein>
<sequence length="232" mass="25493">METEEAHTVDLKSIVYYEDRFVEISDPSVTLQDVCDAFGLAADAAAFIQDRVSGQVVATLPFEKVPLPSAQDAAQDGDLLLDLIISSGEREGKLEQQVSDADAEDETTVVAVDDAVNQLVQLGAVELLVDEDVSRLAADRLYRPEEAPTALRQMGYPPSVYSPFRVSRDPLARTGQDETLVANWRQTLGGPYRSAMDSYQVDLVSSLEGVMRLRPDLERMTADELLAVFEKP</sequence>
<dbReference type="EMBL" id="ATMH01007094">
    <property type="protein sequence ID" value="EPY24610.1"/>
    <property type="molecule type" value="Genomic_DNA"/>
</dbReference>
<organism evidence="2 3">
    <name type="scientific">Strigomonas culicis</name>
    <dbReference type="NCBI Taxonomy" id="28005"/>
    <lineage>
        <taxon>Eukaryota</taxon>
        <taxon>Discoba</taxon>
        <taxon>Euglenozoa</taxon>
        <taxon>Kinetoplastea</taxon>
        <taxon>Metakinetoplastina</taxon>
        <taxon>Trypanosomatida</taxon>
        <taxon>Trypanosomatidae</taxon>
        <taxon>Strigomonadinae</taxon>
        <taxon>Strigomonas</taxon>
    </lineage>
</organism>
<keyword evidence="3" id="KW-1185">Reference proteome</keyword>
<gene>
    <name evidence="2" type="ORF">STCU_00424</name>
    <name evidence="1" type="ORF">STCU_07094</name>
</gene>
<dbReference type="AlphaFoldDB" id="S9V7D8"/>
<evidence type="ECO:0000313" key="3">
    <source>
        <dbReference type="Proteomes" id="UP000015354"/>
    </source>
</evidence>
<dbReference type="EMBL" id="ATMH01000424">
    <property type="protein sequence ID" value="EPY36753.1"/>
    <property type="molecule type" value="Genomic_DNA"/>
</dbReference>
<accession>S9V7D8</accession>
<comment type="caution">
    <text evidence="2">The sequence shown here is derived from an EMBL/GenBank/DDBJ whole genome shotgun (WGS) entry which is preliminary data.</text>
</comment>
<reference evidence="2 3" key="1">
    <citation type="journal article" date="2013" name="PLoS ONE">
        <title>Predicting the Proteins of Angomonas deanei, Strigomonas culicis and Their Respective Endosymbionts Reveals New Aspects of the Trypanosomatidae Family.</title>
        <authorList>
            <person name="Motta M.C."/>
            <person name="Martins A.C."/>
            <person name="de Souza S.S."/>
            <person name="Catta-Preta C.M."/>
            <person name="Silva R."/>
            <person name="Klein C.C."/>
            <person name="de Almeida L.G."/>
            <person name="de Lima Cunha O."/>
            <person name="Ciapina L.P."/>
            <person name="Brocchi M."/>
            <person name="Colabardini A.C."/>
            <person name="de Araujo Lima B."/>
            <person name="Machado C.R."/>
            <person name="de Almeida Soares C.M."/>
            <person name="Probst C.M."/>
            <person name="de Menezes C.B."/>
            <person name="Thompson C.E."/>
            <person name="Bartholomeu D.C."/>
            <person name="Gradia D.F."/>
            <person name="Pavoni D.P."/>
            <person name="Grisard E.C."/>
            <person name="Fantinatti-Garboggini F."/>
            <person name="Marchini F.K."/>
            <person name="Rodrigues-Luiz G.F."/>
            <person name="Wagner G."/>
            <person name="Goldman G.H."/>
            <person name="Fietto J.L."/>
            <person name="Elias M.C."/>
            <person name="Goldman M.H."/>
            <person name="Sagot M.F."/>
            <person name="Pereira M."/>
            <person name="Stoco P.H."/>
            <person name="de Mendonca-Neto R.P."/>
            <person name="Teixeira S.M."/>
            <person name="Maciel T.E."/>
            <person name="de Oliveira Mendes T.A."/>
            <person name="Urmenyi T.P."/>
            <person name="de Souza W."/>
            <person name="Schenkman S."/>
            <person name="de Vasconcelos A.T."/>
        </authorList>
    </citation>
    <scope>NUCLEOTIDE SEQUENCE [LARGE SCALE GENOMIC DNA]</scope>
</reference>
<dbReference type="OrthoDB" id="272254at2759"/>
<dbReference type="Proteomes" id="UP000015354">
    <property type="component" value="Unassembled WGS sequence"/>
</dbReference>